<accession>A0A7W4Z567</accession>
<protein>
    <submittedName>
        <fullName evidence="2">Putative membrane protein</fullName>
    </submittedName>
</protein>
<organism evidence="2 3">
    <name type="scientific">Litorivivens lipolytica</name>
    <dbReference type="NCBI Taxonomy" id="1524264"/>
    <lineage>
        <taxon>Bacteria</taxon>
        <taxon>Pseudomonadati</taxon>
        <taxon>Pseudomonadota</taxon>
        <taxon>Gammaproteobacteria</taxon>
        <taxon>Litorivivens</taxon>
    </lineage>
</organism>
<feature type="transmembrane region" description="Helical" evidence="1">
    <location>
        <begin position="43"/>
        <end position="67"/>
    </location>
</feature>
<dbReference type="InterPro" id="IPR007462">
    <property type="entry name" value="COV1-like"/>
</dbReference>
<evidence type="ECO:0000313" key="3">
    <source>
        <dbReference type="Proteomes" id="UP000537130"/>
    </source>
</evidence>
<dbReference type="AlphaFoldDB" id="A0A7W4Z567"/>
<reference evidence="2 3" key="1">
    <citation type="submission" date="2020-08" db="EMBL/GenBank/DDBJ databases">
        <title>Genomic Encyclopedia of Type Strains, Phase III (KMG-III): the genomes of soil and plant-associated and newly described type strains.</title>
        <authorList>
            <person name="Whitman W."/>
        </authorList>
    </citation>
    <scope>NUCLEOTIDE SEQUENCE [LARGE SCALE GENOMIC DNA]</scope>
    <source>
        <strain evidence="2 3">CECT 8654</strain>
    </source>
</reference>
<dbReference type="Proteomes" id="UP000537130">
    <property type="component" value="Unassembled WGS sequence"/>
</dbReference>
<keyword evidence="1" id="KW-0472">Membrane</keyword>
<gene>
    <name evidence="2" type="ORF">FHR99_001144</name>
</gene>
<name>A0A7W4Z567_9GAMM</name>
<dbReference type="Pfam" id="PF04367">
    <property type="entry name" value="DUF502"/>
    <property type="match status" value="1"/>
</dbReference>
<keyword evidence="3" id="KW-1185">Reference proteome</keyword>
<sequence length="206" mass="22716">MMRNFSAAFFRGLMVLLPVVISIQITIWVFRTMETWMAPPLKAVLGGIYFPGMAIILVVVLTAVIGYSSRWPAADFFWGLPGRLLERLPVLKQIYGALKEVMDIMGGKKFEEESVVMVELPGTDSSLIGIVTVNKKGNGNTIASELKDDQIAVFLPMSYQVGGYTLIVPKKYTRPLDLSPADALQLVLSGGVLSEDDEKRSSRNKD</sequence>
<dbReference type="EMBL" id="JACHWY010000001">
    <property type="protein sequence ID" value="MBB3046908.1"/>
    <property type="molecule type" value="Genomic_DNA"/>
</dbReference>
<feature type="transmembrane region" description="Helical" evidence="1">
    <location>
        <begin position="12"/>
        <end position="31"/>
    </location>
</feature>
<proteinExistence type="predicted"/>
<keyword evidence="1" id="KW-1133">Transmembrane helix</keyword>
<dbReference type="PANTHER" id="PTHR31876:SF26">
    <property type="entry name" value="PROTEIN LIKE COV 2"/>
    <property type="match status" value="1"/>
</dbReference>
<evidence type="ECO:0000256" key="1">
    <source>
        <dbReference type="SAM" id="Phobius"/>
    </source>
</evidence>
<evidence type="ECO:0000313" key="2">
    <source>
        <dbReference type="EMBL" id="MBB3046908.1"/>
    </source>
</evidence>
<dbReference type="RefSeq" id="WP_183409562.1">
    <property type="nucleotide sequence ID" value="NZ_JACHWY010000001.1"/>
</dbReference>
<dbReference type="PANTHER" id="PTHR31876">
    <property type="entry name" value="COV-LIKE PROTEIN 1"/>
    <property type="match status" value="1"/>
</dbReference>
<comment type="caution">
    <text evidence="2">The sequence shown here is derived from an EMBL/GenBank/DDBJ whole genome shotgun (WGS) entry which is preliminary data.</text>
</comment>
<keyword evidence="1" id="KW-0812">Transmembrane</keyword>